<proteinExistence type="predicted"/>
<accession>A0A9P6T7A8</accession>
<reference evidence="1" key="1">
    <citation type="submission" date="2013-11" db="EMBL/GenBank/DDBJ databases">
        <title>Genome sequence of the fusiform rust pathogen reveals effectors for host alternation and coevolution with pine.</title>
        <authorList>
            <consortium name="DOE Joint Genome Institute"/>
            <person name="Smith K."/>
            <person name="Pendleton A."/>
            <person name="Kubisiak T."/>
            <person name="Anderson C."/>
            <person name="Salamov A."/>
            <person name="Aerts A."/>
            <person name="Riley R."/>
            <person name="Clum A."/>
            <person name="Lindquist E."/>
            <person name="Ence D."/>
            <person name="Campbell M."/>
            <person name="Kronenberg Z."/>
            <person name="Feau N."/>
            <person name="Dhillon B."/>
            <person name="Hamelin R."/>
            <person name="Burleigh J."/>
            <person name="Smith J."/>
            <person name="Yandell M."/>
            <person name="Nelson C."/>
            <person name="Grigoriev I."/>
            <person name="Davis J."/>
        </authorList>
    </citation>
    <scope>NUCLEOTIDE SEQUENCE</scope>
    <source>
        <strain evidence="1">G11</strain>
    </source>
</reference>
<dbReference type="EMBL" id="MU167369">
    <property type="protein sequence ID" value="KAG0141847.1"/>
    <property type="molecule type" value="Genomic_DNA"/>
</dbReference>
<dbReference type="Proteomes" id="UP000886653">
    <property type="component" value="Unassembled WGS sequence"/>
</dbReference>
<sequence length="77" mass="8976">MPIKQTIYTGKKKQSWPTEFAIPLIPPKKPQLSFTILAFVINLDCLSKLHQKRAETVNLRKPMRMFFLMKMNSNSPL</sequence>
<evidence type="ECO:0000313" key="1">
    <source>
        <dbReference type="EMBL" id="KAG0141847.1"/>
    </source>
</evidence>
<comment type="caution">
    <text evidence="1">The sequence shown here is derived from an EMBL/GenBank/DDBJ whole genome shotgun (WGS) entry which is preliminary data.</text>
</comment>
<protein>
    <submittedName>
        <fullName evidence="1">Uncharacterized protein</fullName>
    </submittedName>
</protein>
<keyword evidence="2" id="KW-1185">Reference proteome</keyword>
<dbReference type="AlphaFoldDB" id="A0A9P6T7A8"/>
<name>A0A9P6T7A8_9BASI</name>
<evidence type="ECO:0000313" key="2">
    <source>
        <dbReference type="Proteomes" id="UP000886653"/>
    </source>
</evidence>
<organism evidence="1 2">
    <name type="scientific">Cronartium quercuum f. sp. fusiforme G11</name>
    <dbReference type="NCBI Taxonomy" id="708437"/>
    <lineage>
        <taxon>Eukaryota</taxon>
        <taxon>Fungi</taxon>
        <taxon>Dikarya</taxon>
        <taxon>Basidiomycota</taxon>
        <taxon>Pucciniomycotina</taxon>
        <taxon>Pucciniomycetes</taxon>
        <taxon>Pucciniales</taxon>
        <taxon>Coleosporiaceae</taxon>
        <taxon>Cronartium</taxon>
    </lineage>
</organism>
<gene>
    <name evidence="1" type="ORF">CROQUDRAFT_110235</name>
</gene>